<dbReference type="GeneID" id="19323886"/>
<dbReference type="UniPathway" id="UPA00222"/>
<dbReference type="OrthoDB" id="1483400at2759"/>
<keyword evidence="9 16" id="KW-0812">Transmembrane</keyword>
<evidence type="ECO:0000256" key="4">
    <source>
        <dbReference type="ARBA" id="ARBA00006739"/>
    </source>
</evidence>
<evidence type="ECO:0000256" key="9">
    <source>
        <dbReference type="ARBA" id="ARBA00022692"/>
    </source>
</evidence>
<keyword evidence="11 16" id="KW-0472">Membrane</keyword>
<dbReference type="GO" id="GO:0016020">
    <property type="term" value="C:membrane"/>
    <property type="evidence" value="ECO:0007669"/>
    <property type="project" value="UniProtKB-SubCell"/>
</dbReference>
<evidence type="ECO:0000256" key="7">
    <source>
        <dbReference type="ARBA" id="ARBA00022676"/>
    </source>
</evidence>
<evidence type="ECO:0000313" key="17">
    <source>
        <dbReference type="EMBL" id="EOO00895.1"/>
    </source>
</evidence>
<comment type="pathway">
    <text evidence="3">Sphingolipid metabolism.</text>
</comment>
<gene>
    <name evidence="17" type="ORF">UCRPA7_3529</name>
</gene>
<dbReference type="GO" id="GO:0008120">
    <property type="term" value="F:ceramide glucosyltransferase activity"/>
    <property type="evidence" value="ECO:0007669"/>
    <property type="project" value="UniProtKB-EC"/>
</dbReference>
<evidence type="ECO:0000256" key="14">
    <source>
        <dbReference type="ARBA" id="ARBA00032575"/>
    </source>
</evidence>
<dbReference type="EMBL" id="KB933059">
    <property type="protein sequence ID" value="EOO00895.1"/>
    <property type="molecule type" value="Genomic_DNA"/>
</dbReference>
<dbReference type="HOGENOM" id="CLU_030898_1_0_1"/>
<dbReference type="KEGG" id="tmn:UCRPA7_3529"/>
<name>R8BNP6_PHAM7</name>
<protein>
    <recommendedName>
        <fullName evidence="6">Ceramide glucosyltransferase</fullName>
        <ecNumber evidence="5">2.4.1.80</ecNumber>
    </recommendedName>
    <alternativeName>
        <fullName evidence="13">Glucosylceramide synthase</fullName>
    </alternativeName>
    <alternativeName>
        <fullName evidence="14">UDP-glucose ceramide glucosyltransferase</fullName>
    </alternativeName>
    <alternativeName>
        <fullName evidence="12">UDP-glucose:N-acylsphingosine D-glucosyltransferase</fullName>
    </alternativeName>
</protein>
<evidence type="ECO:0000256" key="13">
    <source>
        <dbReference type="ARBA" id="ARBA00031543"/>
    </source>
</evidence>
<evidence type="ECO:0000256" key="2">
    <source>
        <dbReference type="ARBA" id="ARBA00004760"/>
    </source>
</evidence>
<feature type="compositionally biased region" description="Basic and acidic residues" evidence="15">
    <location>
        <begin position="541"/>
        <end position="554"/>
    </location>
</feature>
<keyword evidence="8 17" id="KW-0808">Transferase</keyword>
<evidence type="ECO:0000256" key="12">
    <source>
        <dbReference type="ARBA" id="ARBA00031017"/>
    </source>
</evidence>
<keyword evidence="7" id="KW-0328">Glycosyltransferase</keyword>
<comment type="similarity">
    <text evidence="4">Belongs to the glycosyltransferase 2 family.</text>
</comment>
<accession>R8BNP6</accession>
<dbReference type="SUPFAM" id="SSF53448">
    <property type="entry name" value="Nucleotide-diphospho-sugar transferases"/>
    <property type="match status" value="1"/>
</dbReference>
<comment type="subcellular location">
    <subcellularLocation>
        <location evidence="1">Membrane</location>
        <topology evidence="1">Multi-pass membrane protein</topology>
    </subcellularLocation>
</comment>
<dbReference type="AlphaFoldDB" id="R8BNP6"/>
<evidence type="ECO:0000256" key="6">
    <source>
        <dbReference type="ARBA" id="ARBA00019988"/>
    </source>
</evidence>
<evidence type="ECO:0000256" key="5">
    <source>
        <dbReference type="ARBA" id="ARBA00012699"/>
    </source>
</evidence>
<sequence>MSVINQLAVLAAYPAAIWSFVVLVVQGLGAFQIFRNYSRPPPKPVSPTLPREKIPHVTIIRPVSGLDPQLYECLVSTFRQSYPKDKLTIYFCIESEDDPAYPVLEKAVDDSPDFDARIFVQEYDPLLSGLEGHAENLGPNPKVRNISRAYREAKGDIIWIIDCNVWVGNGVAGRMVDKLMGYLPEGKTTTPYKFVHLLPLVVDIASRSGGESQQMLSSASESSPTASAEAHAAQSTLSYVKNQGGGRLEEMFMATTHAKFYGAINTVGVAPCIVGKSNMFRKSHLDRYTDPGENANLKPADADRGRGIDFFSSYICEDHLIGDLLWKADIPGFRRHGLVSGDLAIQPMAGMSVRAYWARRVRWLRVRKWTVLAATLVEPGVESLLCSLYLSFALTTIPWFRQHWGIPQTWGAMAAIWVTGVSLWMSLDRVVYRRLHACQSVEADDNTPAFARGTSRPGGVQLKPFSEWLPAWAGRETLALPIWTWAVLLGRTVRWRGKDFIVHHDMSVEAVKSNPKTQSQAHATPFTKPAENGLKRTTLPETKENQSTGRERPTSTRRRLRSNYSIE</sequence>
<dbReference type="InterPro" id="IPR029044">
    <property type="entry name" value="Nucleotide-diphossugar_trans"/>
</dbReference>
<evidence type="ECO:0000256" key="1">
    <source>
        <dbReference type="ARBA" id="ARBA00004141"/>
    </source>
</evidence>
<dbReference type="RefSeq" id="XP_007914253.1">
    <property type="nucleotide sequence ID" value="XM_007916062.1"/>
</dbReference>
<keyword evidence="10 16" id="KW-1133">Transmembrane helix</keyword>
<dbReference type="InterPro" id="IPR025993">
    <property type="entry name" value="Ceramide_glucosylTrfase"/>
</dbReference>
<evidence type="ECO:0000256" key="11">
    <source>
        <dbReference type="ARBA" id="ARBA00023136"/>
    </source>
</evidence>
<evidence type="ECO:0000256" key="15">
    <source>
        <dbReference type="SAM" id="MobiDB-lite"/>
    </source>
</evidence>
<dbReference type="GO" id="GO:0006679">
    <property type="term" value="P:glucosylceramide biosynthetic process"/>
    <property type="evidence" value="ECO:0007669"/>
    <property type="project" value="TreeGrafter"/>
</dbReference>
<evidence type="ECO:0000256" key="3">
    <source>
        <dbReference type="ARBA" id="ARBA00004991"/>
    </source>
</evidence>
<comment type="pathway">
    <text evidence="2">Lipid metabolism; sphingolipid metabolism.</text>
</comment>
<feature type="transmembrane region" description="Helical" evidence="16">
    <location>
        <begin position="12"/>
        <end position="34"/>
    </location>
</feature>
<keyword evidence="18" id="KW-1185">Reference proteome</keyword>
<proteinExistence type="inferred from homology"/>
<evidence type="ECO:0000256" key="10">
    <source>
        <dbReference type="ARBA" id="ARBA00022989"/>
    </source>
</evidence>
<dbReference type="eggNOG" id="KOG2547">
    <property type="taxonomic scope" value="Eukaryota"/>
</dbReference>
<evidence type="ECO:0000256" key="8">
    <source>
        <dbReference type="ARBA" id="ARBA00022679"/>
    </source>
</evidence>
<dbReference type="PANTHER" id="PTHR12726">
    <property type="entry name" value="CERAMIDE GLUCOSYLTRANSFERASE"/>
    <property type="match status" value="1"/>
</dbReference>
<evidence type="ECO:0000256" key="16">
    <source>
        <dbReference type="SAM" id="Phobius"/>
    </source>
</evidence>
<dbReference type="PANTHER" id="PTHR12726:SF0">
    <property type="entry name" value="CERAMIDE GLUCOSYLTRANSFERASE"/>
    <property type="match status" value="1"/>
</dbReference>
<dbReference type="EC" id="2.4.1.80" evidence="5"/>
<feature type="region of interest" description="Disordered" evidence="15">
    <location>
        <begin position="511"/>
        <end position="567"/>
    </location>
</feature>
<dbReference type="Proteomes" id="UP000014074">
    <property type="component" value="Unassembled WGS sequence"/>
</dbReference>
<dbReference type="Pfam" id="PF13506">
    <property type="entry name" value="Glyco_transf_21"/>
    <property type="match status" value="1"/>
</dbReference>
<reference evidence="18" key="1">
    <citation type="journal article" date="2013" name="Genome Announc.">
        <title>Draft genome sequence of the ascomycete Phaeoacremonium aleophilum strain UCR-PA7, a causal agent of the esca disease complex in grapevines.</title>
        <authorList>
            <person name="Blanco-Ulate B."/>
            <person name="Rolshausen P."/>
            <person name="Cantu D."/>
        </authorList>
    </citation>
    <scope>NUCLEOTIDE SEQUENCE [LARGE SCALE GENOMIC DNA]</scope>
    <source>
        <strain evidence="18">UCR-PA7</strain>
    </source>
</reference>
<organism evidence="17 18">
    <name type="scientific">Phaeoacremonium minimum (strain UCR-PA7)</name>
    <name type="common">Esca disease fungus</name>
    <name type="synonym">Togninia minima</name>
    <dbReference type="NCBI Taxonomy" id="1286976"/>
    <lineage>
        <taxon>Eukaryota</taxon>
        <taxon>Fungi</taxon>
        <taxon>Dikarya</taxon>
        <taxon>Ascomycota</taxon>
        <taxon>Pezizomycotina</taxon>
        <taxon>Sordariomycetes</taxon>
        <taxon>Sordariomycetidae</taxon>
        <taxon>Togniniales</taxon>
        <taxon>Togniniaceae</taxon>
        <taxon>Phaeoacremonium</taxon>
    </lineage>
</organism>
<evidence type="ECO:0000313" key="18">
    <source>
        <dbReference type="Proteomes" id="UP000014074"/>
    </source>
</evidence>